<gene>
    <name evidence="2" type="ORF">METZ01_LOCUS390950</name>
</gene>
<name>A0A382UV17_9ZZZZ</name>
<dbReference type="AlphaFoldDB" id="A0A382UV17"/>
<proteinExistence type="predicted"/>
<feature type="non-terminal residue" evidence="2">
    <location>
        <position position="146"/>
    </location>
</feature>
<protein>
    <submittedName>
        <fullName evidence="2">Uncharacterized protein</fullName>
    </submittedName>
</protein>
<reference evidence="2" key="1">
    <citation type="submission" date="2018-05" db="EMBL/GenBank/DDBJ databases">
        <authorList>
            <person name="Lanie J.A."/>
            <person name="Ng W.-L."/>
            <person name="Kazmierczak K.M."/>
            <person name="Andrzejewski T.M."/>
            <person name="Davidsen T.M."/>
            <person name="Wayne K.J."/>
            <person name="Tettelin H."/>
            <person name="Glass J.I."/>
            <person name="Rusch D."/>
            <person name="Podicherti R."/>
            <person name="Tsui H.-C.T."/>
            <person name="Winkler M.E."/>
        </authorList>
    </citation>
    <scope>NUCLEOTIDE SEQUENCE</scope>
</reference>
<evidence type="ECO:0000313" key="2">
    <source>
        <dbReference type="EMBL" id="SVD38096.1"/>
    </source>
</evidence>
<accession>A0A382UV17</accession>
<sequence>MAKRQIALWGIVAALMAAPAVAGAQDDLDDDLFSEEETSSTLDELKEEQAEVEARAGKQQFGEDRLAVFELDRGFYMSSDLGFLISLGNVQGYSNLQPFVSVRAGYDLTSELSIQGVLSMGYISQNPVSEYDLPGPYTGGRQIASF</sequence>
<organism evidence="2">
    <name type="scientific">marine metagenome</name>
    <dbReference type="NCBI Taxonomy" id="408172"/>
    <lineage>
        <taxon>unclassified sequences</taxon>
        <taxon>metagenomes</taxon>
        <taxon>ecological metagenomes</taxon>
    </lineage>
</organism>
<evidence type="ECO:0000256" key="1">
    <source>
        <dbReference type="SAM" id="MobiDB-lite"/>
    </source>
</evidence>
<dbReference type="EMBL" id="UINC01147024">
    <property type="protein sequence ID" value="SVD38096.1"/>
    <property type="molecule type" value="Genomic_DNA"/>
</dbReference>
<feature type="compositionally biased region" description="Basic and acidic residues" evidence="1">
    <location>
        <begin position="43"/>
        <end position="57"/>
    </location>
</feature>
<feature type="region of interest" description="Disordered" evidence="1">
    <location>
        <begin position="38"/>
        <end position="57"/>
    </location>
</feature>